<evidence type="ECO:0000256" key="3">
    <source>
        <dbReference type="ARBA" id="ARBA00022490"/>
    </source>
</evidence>
<keyword evidence="6" id="KW-0472">Membrane</keyword>
<keyword evidence="2 7" id="KW-1003">Cell membrane</keyword>
<comment type="caution">
    <text evidence="9">The sequence shown here is derived from an EMBL/GenBank/DDBJ whole genome shotgun (WGS) entry which is preliminary data.</text>
</comment>
<dbReference type="GO" id="GO:0046872">
    <property type="term" value="F:metal ion binding"/>
    <property type="evidence" value="ECO:0007669"/>
    <property type="project" value="UniProtKB-KW"/>
</dbReference>
<organism evidence="9 10">
    <name type="scientific">Balaenoptera physalus</name>
    <name type="common">Fin whale</name>
    <name type="synonym">Balaena physalus</name>
    <dbReference type="NCBI Taxonomy" id="9770"/>
    <lineage>
        <taxon>Eukaryota</taxon>
        <taxon>Metazoa</taxon>
        <taxon>Chordata</taxon>
        <taxon>Craniata</taxon>
        <taxon>Vertebrata</taxon>
        <taxon>Euteleostomi</taxon>
        <taxon>Mammalia</taxon>
        <taxon>Eutheria</taxon>
        <taxon>Laurasiatheria</taxon>
        <taxon>Artiodactyla</taxon>
        <taxon>Whippomorpha</taxon>
        <taxon>Cetacea</taxon>
        <taxon>Mysticeti</taxon>
        <taxon>Balaenopteridae</taxon>
        <taxon>Balaenoptera</taxon>
    </lineage>
</organism>
<dbReference type="PANTHER" id="PTHR22611:SF2">
    <property type="entry name" value="PROTEIN NAKED CUTICLE HOMOLOG 1"/>
    <property type="match status" value="1"/>
</dbReference>
<feature type="region of interest" description="Disordered" evidence="8">
    <location>
        <begin position="352"/>
        <end position="377"/>
    </location>
</feature>
<evidence type="ECO:0000256" key="4">
    <source>
        <dbReference type="ARBA" id="ARBA00022687"/>
    </source>
</evidence>
<comment type="similarity">
    <text evidence="1 7">Belongs to the NKD family.</text>
</comment>
<feature type="compositionally biased region" description="Basic and acidic residues" evidence="8">
    <location>
        <begin position="251"/>
        <end position="262"/>
    </location>
</feature>
<feature type="non-terminal residue" evidence="9">
    <location>
        <position position="1"/>
    </location>
</feature>
<dbReference type="InterPro" id="IPR040140">
    <property type="entry name" value="Nkd-like"/>
</dbReference>
<feature type="compositionally biased region" description="Basic and acidic residues" evidence="8">
    <location>
        <begin position="356"/>
        <end position="373"/>
    </location>
</feature>
<sequence>DLDRLQKQKDDVRKLLQTRNEVAFSVHAGTTYLAPLPWKFRGAPAPPKNLPVVLVGMPICLFNVYAADPSRACCLALLLLREAVLRALQDQCKGPVVLQVDSSPSWWPEEQRKDGVRWSGDVGKQQSHQSGAGVRLHPAVKRRGLSLQRKERRQGLEAPRQAVQPTTAPSVISGLAHGHPARQGTRAGPWQQTWGLSQGQELLAEAGPAAPSEAHPSPFGLSRYQHSAAGRGRPAVWQASGVTTSGMADQSRGREKLDEGHGCGRQATPRLGLVRVVLPSLATEKRPPGLELGLSEPVLPFAASITPEFMVFVIQPAFRPPVGFGAVDLAGMEYLLCARTWNLKGNIEPEVALPPEKTDGLASGDEKKMEKTGESCPGSKKQLKFEVVAGHSILDSLELPSDREAGRLRWEEVLIRPEVDAVDAHAHSIRGPPPSLPLTVAPDGSQSKKSILLNHPDLQNTRPRAETKPAEELRSWEKKQRALLRFQGDSRLEQSGCYHHCVDENIERRNHYLDLAGIENYTSQFGPVAQKSELPPRTSNPARSRSHEPEAIHVPHRKPPGVDPGSFHFLDAPFAKVSEVQQRLRGGTQDGSKHFVRSPKAQGKSVGVGHVARGARSKPPMGPAVPAAPLAVGGTVVGRDHVRELPAVVVYESQAGQ</sequence>
<dbReference type="GO" id="GO:0005886">
    <property type="term" value="C:plasma membrane"/>
    <property type="evidence" value="ECO:0007669"/>
    <property type="project" value="UniProtKB-SubCell"/>
</dbReference>
<evidence type="ECO:0000313" key="10">
    <source>
        <dbReference type="Proteomes" id="UP000437017"/>
    </source>
</evidence>
<protein>
    <recommendedName>
        <fullName evidence="7">Protein naked cuticle homolog</fullName>
    </recommendedName>
</protein>
<evidence type="ECO:0000256" key="2">
    <source>
        <dbReference type="ARBA" id="ARBA00022475"/>
    </source>
</evidence>
<dbReference type="OrthoDB" id="5953812at2759"/>
<gene>
    <name evidence="9" type="ORF">E2I00_016234</name>
</gene>
<evidence type="ECO:0000256" key="7">
    <source>
        <dbReference type="RuleBase" id="RU367060"/>
    </source>
</evidence>
<comment type="function">
    <text evidence="7">Cell autonomous antagonist of the canonical Wnt signaling pathway.</text>
</comment>
<keyword evidence="10" id="KW-1185">Reference proteome</keyword>
<evidence type="ECO:0000256" key="6">
    <source>
        <dbReference type="ARBA" id="ARBA00023136"/>
    </source>
</evidence>
<name>A0A6A1QLV1_BALPH</name>
<evidence type="ECO:0000256" key="8">
    <source>
        <dbReference type="SAM" id="MobiDB-lite"/>
    </source>
</evidence>
<reference evidence="9 10" key="1">
    <citation type="journal article" date="2019" name="PLoS ONE">
        <title>Genomic analyses reveal an absence of contemporary introgressive admixture between fin whales and blue whales, despite known hybrids.</title>
        <authorList>
            <person name="Westbury M.V."/>
            <person name="Petersen B."/>
            <person name="Lorenzen E.D."/>
        </authorList>
    </citation>
    <scope>NUCLEOTIDE SEQUENCE [LARGE SCALE GENOMIC DNA]</scope>
    <source>
        <strain evidence="9">FinWhale-01</strain>
    </source>
</reference>
<dbReference type="PANTHER" id="PTHR22611">
    <property type="entry name" value="PROTEIN NAKED CUTICLE"/>
    <property type="match status" value="1"/>
</dbReference>
<feature type="region of interest" description="Disordered" evidence="8">
    <location>
        <begin position="529"/>
        <end position="557"/>
    </location>
</feature>
<evidence type="ECO:0000313" key="9">
    <source>
        <dbReference type="EMBL" id="KAB0407026.1"/>
    </source>
</evidence>
<dbReference type="GO" id="GO:0090090">
    <property type="term" value="P:negative regulation of canonical Wnt signaling pathway"/>
    <property type="evidence" value="ECO:0007669"/>
    <property type="project" value="UniProtKB-ARBA"/>
</dbReference>
<feature type="region of interest" description="Disordered" evidence="8">
    <location>
        <begin position="205"/>
        <end position="266"/>
    </location>
</feature>
<dbReference type="GO" id="GO:0016055">
    <property type="term" value="P:Wnt signaling pathway"/>
    <property type="evidence" value="ECO:0007669"/>
    <property type="project" value="UniProtKB-UniRule"/>
</dbReference>
<feature type="region of interest" description="Disordered" evidence="8">
    <location>
        <begin position="587"/>
        <end position="607"/>
    </location>
</feature>
<keyword evidence="3" id="KW-0963">Cytoplasm</keyword>
<comment type="subcellular location">
    <subcellularLocation>
        <location evidence="7">Cell membrane</location>
    </subcellularLocation>
    <subcellularLocation>
        <location evidence="7">Cytoplasm</location>
    </subcellularLocation>
</comment>
<accession>A0A6A1QLV1</accession>
<feature type="compositionally biased region" description="Basic and acidic residues" evidence="8">
    <location>
        <begin position="463"/>
        <end position="474"/>
    </location>
</feature>
<dbReference type="AlphaFoldDB" id="A0A6A1QLV1"/>
<dbReference type="EMBL" id="SGJD01000094">
    <property type="protein sequence ID" value="KAB0407026.1"/>
    <property type="molecule type" value="Genomic_DNA"/>
</dbReference>
<proteinExistence type="inferred from homology"/>
<dbReference type="GO" id="GO:0005737">
    <property type="term" value="C:cytoplasm"/>
    <property type="evidence" value="ECO:0007669"/>
    <property type="project" value="UniProtKB-SubCell"/>
</dbReference>
<keyword evidence="4 7" id="KW-0879">Wnt signaling pathway</keyword>
<dbReference type="Proteomes" id="UP000437017">
    <property type="component" value="Unassembled WGS sequence"/>
</dbReference>
<feature type="region of interest" description="Disordered" evidence="8">
    <location>
        <begin position="108"/>
        <end position="191"/>
    </location>
</feature>
<feature type="region of interest" description="Disordered" evidence="8">
    <location>
        <begin position="426"/>
        <end position="474"/>
    </location>
</feature>
<evidence type="ECO:0000256" key="1">
    <source>
        <dbReference type="ARBA" id="ARBA00007081"/>
    </source>
</evidence>
<feature type="non-terminal residue" evidence="9">
    <location>
        <position position="657"/>
    </location>
</feature>
<keyword evidence="5" id="KW-0479">Metal-binding</keyword>
<evidence type="ECO:0000256" key="5">
    <source>
        <dbReference type="ARBA" id="ARBA00022723"/>
    </source>
</evidence>